<evidence type="ECO:0000256" key="1">
    <source>
        <dbReference type="SAM" id="MobiDB-lite"/>
    </source>
</evidence>
<comment type="caution">
    <text evidence="2">The sequence shown here is derived from an EMBL/GenBank/DDBJ whole genome shotgun (WGS) entry which is preliminary data.</text>
</comment>
<organism evidence="2 3">
    <name type="scientific">Dryococelus australis</name>
    <dbReference type="NCBI Taxonomy" id="614101"/>
    <lineage>
        <taxon>Eukaryota</taxon>
        <taxon>Metazoa</taxon>
        <taxon>Ecdysozoa</taxon>
        <taxon>Arthropoda</taxon>
        <taxon>Hexapoda</taxon>
        <taxon>Insecta</taxon>
        <taxon>Pterygota</taxon>
        <taxon>Neoptera</taxon>
        <taxon>Polyneoptera</taxon>
        <taxon>Phasmatodea</taxon>
        <taxon>Verophasmatodea</taxon>
        <taxon>Anareolatae</taxon>
        <taxon>Phasmatidae</taxon>
        <taxon>Eurycanthinae</taxon>
        <taxon>Dryococelus</taxon>
    </lineage>
</organism>
<proteinExistence type="predicted"/>
<dbReference type="EMBL" id="JARBHB010000005">
    <property type="protein sequence ID" value="KAJ8882673.1"/>
    <property type="molecule type" value="Genomic_DNA"/>
</dbReference>
<name>A0ABQ9HED7_9NEOP</name>
<gene>
    <name evidence="2" type="ORF">PR048_014485</name>
</gene>
<sequence>MVGSFLTPSDVDRVFTHYRAALISASRDYYILFSATSTRDLRDDPGSSVEALEDPNIELDTDSEYSDASTQTSDHNTDSE</sequence>
<accession>A0ABQ9HED7</accession>
<keyword evidence="3" id="KW-1185">Reference proteome</keyword>
<dbReference type="Proteomes" id="UP001159363">
    <property type="component" value="Chromosome 4"/>
</dbReference>
<reference evidence="2 3" key="1">
    <citation type="submission" date="2023-02" db="EMBL/GenBank/DDBJ databases">
        <title>LHISI_Scaffold_Assembly.</title>
        <authorList>
            <person name="Stuart O.P."/>
            <person name="Cleave R."/>
            <person name="Magrath M.J.L."/>
            <person name="Mikheyev A.S."/>
        </authorList>
    </citation>
    <scope>NUCLEOTIDE SEQUENCE [LARGE SCALE GENOMIC DNA]</scope>
    <source>
        <strain evidence="2">Daus_M_001</strain>
        <tissue evidence="2">Leg muscle</tissue>
    </source>
</reference>
<feature type="compositionally biased region" description="Acidic residues" evidence="1">
    <location>
        <begin position="51"/>
        <end position="65"/>
    </location>
</feature>
<protein>
    <submittedName>
        <fullName evidence="2">Uncharacterized protein</fullName>
    </submittedName>
</protein>
<evidence type="ECO:0000313" key="3">
    <source>
        <dbReference type="Proteomes" id="UP001159363"/>
    </source>
</evidence>
<evidence type="ECO:0000313" key="2">
    <source>
        <dbReference type="EMBL" id="KAJ8882673.1"/>
    </source>
</evidence>
<feature type="region of interest" description="Disordered" evidence="1">
    <location>
        <begin position="39"/>
        <end position="80"/>
    </location>
</feature>